<evidence type="ECO:0000313" key="2">
    <source>
        <dbReference type="Proteomes" id="UP000625079"/>
    </source>
</evidence>
<accession>A0AA88B674</accession>
<reference evidence="1" key="1">
    <citation type="journal article" date="2014" name="Int. J. Syst. Evol. Microbiol.">
        <title>Complete genome sequence of Corynebacterium casei LMG S-19264T (=DSM 44701T), isolated from a smear-ripened cheese.</title>
        <authorList>
            <consortium name="US DOE Joint Genome Institute (JGI-PGF)"/>
            <person name="Walter F."/>
            <person name="Albersmeier A."/>
            <person name="Kalinowski J."/>
            <person name="Ruckert C."/>
        </authorList>
    </citation>
    <scope>NUCLEOTIDE SEQUENCE</scope>
    <source>
        <strain evidence="1">CGMCC 1.15034</strain>
    </source>
</reference>
<reference evidence="1" key="2">
    <citation type="submission" date="2022-12" db="EMBL/GenBank/DDBJ databases">
        <authorList>
            <person name="Sun Q."/>
            <person name="Zhou Y."/>
        </authorList>
    </citation>
    <scope>NUCLEOTIDE SEQUENCE</scope>
    <source>
        <strain evidence="1">CGMCC 1.15034</strain>
    </source>
</reference>
<proteinExistence type="predicted"/>
<dbReference type="EMBL" id="BMHC01000001">
    <property type="protein sequence ID" value="GGI19773.1"/>
    <property type="molecule type" value="Genomic_DNA"/>
</dbReference>
<sequence>MSHLGKDRAPVQMSRKDGSSYFAMFDIKVRKRSRSWEWTVCALPGKPVMLGRERSREAASYKGARALFLLLSAQHTAPRRDQIR</sequence>
<dbReference type="Proteomes" id="UP000625079">
    <property type="component" value="Unassembled WGS sequence"/>
</dbReference>
<organism evidence="1 2">
    <name type="scientific">Bradyrhizobium guangdongense</name>
    <dbReference type="NCBI Taxonomy" id="1325090"/>
    <lineage>
        <taxon>Bacteria</taxon>
        <taxon>Pseudomonadati</taxon>
        <taxon>Pseudomonadota</taxon>
        <taxon>Alphaproteobacteria</taxon>
        <taxon>Hyphomicrobiales</taxon>
        <taxon>Nitrobacteraceae</taxon>
        <taxon>Bradyrhizobium</taxon>
    </lineage>
</organism>
<gene>
    <name evidence="1" type="ORF">GCM10010987_06030</name>
</gene>
<protein>
    <submittedName>
        <fullName evidence="1">Uncharacterized protein</fullName>
    </submittedName>
</protein>
<evidence type="ECO:0000313" key="1">
    <source>
        <dbReference type="EMBL" id="GGI19773.1"/>
    </source>
</evidence>
<dbReference type="AlphaFoldDB" id="A0AA88B674"/>
<name>A0AA88B674_9BRAD</name>
<comment type="caution">
    <text evidence="1">The sequence shown here is derived from an EMBL/GenBank/DDBJ whole genome shotgun (WGS) entry which is preliminary data.</text>
</comment>